<feature type="transmembrane region" description="Helical" evidence="1">
    <location>
        <begin position="6"/>
        <end position="28"/>
    </location>
</feature>
<accession>A0ABT2FFY5</accession>
<reference evidence="2 3" key="1">
    <citation type="submission" date="2022-02" db="EMBL/GenBank/DDBJ databases">
        <authorList>
            <person name="Zhuang L."/>
        </authorList>
    </citation>
    <scope>NUCLEOTIDE SEQUENCE [LARGE SCALE GENOMIC DNA]</scope>
    <source>
        <strain evidence="2 3">C32</strain>
    </source>
</reference>
<organism evidence="2 3">
    <name type="scientific">Shewanella electrica</name>
    <dbReference type="NCBI Taxonomy" id="515560"/>
    <lineage>
        <taxon>Bacteria</taxon>
        <taxon>Pseudomonadati</taxon>
        <taxon>Pseudomonadota</taxon>
        <taxon>Gammaproteobacteria</taxon>
        <taxon>Alteromonadales</taxon>
        <taxon>Shewanellaceae</taxon>
        <taxon>Shewanella</taxon>
    </lineage>
</organism>
<name>A0ABT2FFY5_9GAMM</name>
<evidence type="ECO:0000313" key="3">
    <source>
        <dbReference type="Proteomes" id="UP001201549"/>
    </source>
</evidence>
<keyword evidence="1" id="KW-1133">Transmembrane helix</keyword>
<keyword evidence="3" id="KW-1185">Reference proteome</keyword>
<comment type="caution">
    <text evidence="2">The sequence shown here is derived from an EMBL/GenBank/DDBJ whole genome shotgun (WGS) entry which is preliminary data.</text>
</comment>
<keyword evidence="1" id="KW-0472">Membrane</keyword>
<reference evidence="3" key="2">
    <citation type="submission" date="2023-07" db="EMBL/GenBank/DDBJ databases">
        <title>Shewanella mangrovi sp. nov., an acetaldehyde- degrading bacterium isolated from mangrove sediment.</title>
        <authorList>
            <person name="Liu Y."/>
        </authorList>
    </citation>
    <scope>NUCLEOTIDE SEQUENCE [LARGE SCALE GENOMIC DNA]</scope>
    <source>
        <strain evidence="3">C32</strain>
    </source>
</reference>
<dbReference type="EMBL" id="JAKOGG010000001">
    <property type="protein sequence ID" value="MCS4555128.1"/>
    <property type="molecule type" value="Genomic_DNA"/>
</dbReference>
<dbReference type="RefSeq" id="WP_238894530.1">
    <property type="nucleotide sequence ID" value="NZ_JAKOGG010000001.1"/>
</dbReference>
<feature type="transmembrane region" description="Helical" evidence="1">
    <location>
        <begin position="104"/>
        <end position="130"/>
    </location>
</feature>
<evidence type="ECO:0000313" key="2">
    <source>
        <dbReference type="EMBL" id="MCS4555128.1"/>
    </source>
</evidence>
<dbReference type="Proteomes" id="UP001201549">
    <property type="component" value="Unassembled WGS sequence"/>
</dbReference>
<feature type="transmembrane region" description="Helical" evidence="1">
    <location>
        <begin position="66"/>
        <end position="83"/>
    </location>
</feature>
<keyword evidence="1" id="KW-0812">Transmembrane</keyword>
<gene>
    <name evidence="2" type="ORF">L9G74_01625</name>
</gene>
<proteinExistence type="predicted"/>
<feature type="transmembrane region" description="Helical" evidence="1">
    <location>
        <begin position="40"/>
        <end position="60"/>
    </location>
</feature>
<sequence>MAVHKLFSPTQIAVATFIGGPLAAVYTIKENYRAMGLPELHKASMIYGLLLTVLIFTIIGFLPENFPTIAVNLLYIVAVRYWVEKKQISREQIEREEQFDFQSNGQVFGISIVAMFATLALIFGIVMSLIPMDELSPAMGGY</sequence>
<evidence type="ECO:0000256" key="1">
    <source>
        <dbReference type="SAM" id="Phobius"/>
    </source>
</evidence>
<protein>
    <submittedName>
        <fullName evidence="2">Uncharacterized protein</fullName>
    </submittedName>
</protein>